<feature type="coiled-coil region" evidence="1">
    <location>
        <begin position="274"/>
        <end position="301"/>
    </location>
</feature>
<feature type="compositionally biased region" description="Basic residues" evidence="2">
    <location>
        <begin position="97"/>
        <end position="110"/>
    </location>
</feature>
<dbReference type="Pfam" id="PF14214">
    <property type="entry name" value="Helitron_like_N"/>
    <property type="match status" value="1"/>
</dbReference>
<feature type="domain" description="Helitron helicase-like" evidence="3">
    <location>
        <begin position="583"/>
        <end position="662"/>
    </location>
</feature>
<organism evidence="4 5">
    <name type="scientific">Oedothorax gibbosus</name>
    <dbReference type="NCBI Taxonomy" id="931172"/>
    <lineage>
        <taxon>Eukaryota</taxon>
        <taxon>Metazoa</taxon>
        <taxon>Ecdysozoa</taxon>
        <taxon>Arthropoda</taxon>
        <taxon>Chelicerata</taxon>
        <taxon>Arachnida</taxon>
        <taxon>Araneae</taxon>
        <taxon>Araneomorphae</taxon>
        <taxon>Entelegynae</taxon>
        <taxon>Araneoidea</taxon>
        <taxon>Linyphiidae</taxon>
        <taxon>Erigoninae</taxon>
        <taxon>Oedothorax</taxon>
    </lineage>
</organism>
<keyword evidence="5" id="KW-1185">Reference proteome</keyword>
<dbReference type="PANTHER" id="PTHR45786:SF74">
    <property type="entry name" value="ATP-DEPENDENT DNA HELICASE"/>
    <property type="match status" value="1"/>
</dbReference>
<feature type="coiled-coil region" evidence="1">
    <location>
        <begin position="43"/>
        <end position="70"/>
    </location>
</feature>
<evidence type="ECO:0000256" key="1">
    <source>
        <dbReference type="SAM" id="Coils"/>
    </source>
</evidence>
<evidence type="ECO:0000313" key="4">
    <source>
        <dbReference type="EMBL" id="KAG8174780.1"/>
    </source>
</evidence>
<comment type="caution">
    <text evidence="4">The sequence shown here is derived from an EMBL/GenBank/DDBJ whole genome shotgun (WGS) entry which is preliminary data.</text>
</comment>
<feature type="coiled-coil region" evidence="1">
    <location>
        <begin position="141"/>
        <end position="168"/>
    </location>
</feature>
<evidence type="ECO:0000259" key="3">
    <source>
        <dbReference type="Pfam" id="PF14214"/>
    </source>
</evidence>
<gene>
    <name evidence="4" type="ORF">JTE90_013182</name>
</gene>
<dbReference type="AlphaFoldDB" id="A0AAV6TRW7"/>
<feature type="region of interest" description="Disordered" evidence="2">
    <location>
        <begin position="97"/>
        <end position="117"/>
    </location>
</feature>
<sequence length="667" mass="76634">MRHALKEATKKRQTQEISDSDNATQIYNVGLFMSEKQRINTRQQSSNNVNEEFNREIAQAQDEKIELSCNLPVECDVDDFVVEEIVNGTTIRKKRVTKKAAGKKEATKKRQTQEISDSDNATQIYNVGLFMSEKQRINTRQQSSNNVNEEFNREIAQAQDEKIELSCNLPVECDVDDFVVEEIVNGTTIRNKRVTKKAAGKKVIKKKETFIKNKEKGSKNKVIKQNKKVTEMRHALKEATKKRQTQEISDSDNATQIYNVGLFMSEKQRINTRQQSSNNVNEEFNREIAQAQDEKIELSCNLPVECDVDDFVVEEIVNGTTIRKKRVTKKAAAGDITSGAYVNVKKYSMDELKVKCVHCGAVRFAEQKGRSVHSCCHSGQTEDYRAYNSSFAFATFGAHLEEMQRGPPLIKIQGQVYHHATTSLENVRNNAPRNGQIYIYDDVEAASRMRIDLDRPDLNIRLERLMREINPYAQKYKMLRDMTINGEEYVLDFVKYEFDDKRRYNRPTTSEVAIMIVSKDGSVPSVDLKVYPKQEGNRETTILKQTSQHSDPMTFPILFPHGDFGWTYNMKTTKGKKISPVQYYGHRLALRPDEPFNPLLNAGRLTQQYIINCYALVERQRLDYIRYNQSTLRTECYQGIVDHVEKNALNAADEVRLGTAVIFLQPI</sequence>
<keyword evidence="1" id="KW-0175">Coiled coil</keyword>
<protein>
    <recommendedName>
        <fullName evidence="3">Helitron helicase-like domain-containing protein</fullName>
    </recommendedName>
</protein>
<name>A0AAV6TRW7_9ARAC</name>
<dbReference type="PANTHER" id="PTHR45786">
    <property type="entry name" value="DNA BINDING PROTEIN-LIKE"/>
    <property type="match status" value="1"/>
</dbReference>
<evidence type="ECO:0000313" key="5">
    <source>
        <dbReference type="Proteomes" id="UP000827092"/>
    </source>
</evidence>
<accession>A0AAV6TRW7</accession>
<dbReference type="Proteomes" id="UP000827092">
    <property type="component" value="Unassembled WGS sequence"/>
</dbReference>
<dbReference type="InterPro" id="IPR025476">
    <property type="entry name" value="Helitron_helicase-like"/>
</dbReference>
<evidence type="ECO:0000256" key="2">
    <source>
        <dbReference type="SAM" id="MobiDB-lite"/>
    </source>
</evidence>
<reference evidence="4 5" key="1">
    <citation type="journal article" date="2022" name="Nat. Ecol. Evol.">
        <title>A masculinizing supergene underlies an exaggerated male reproductive morph in a spider.</title>
        <authorList>
            <person name="Hendrickx F."/>
            <person name="De Corte Z."/>
            <person name="Sonet G."/>
            <person name="Van Belleghem S.M."/>
            <person name="Kostlbacher S."/>
            <person name="Vangestel C."/>
        </authorList>
    </citation>
    <scope>NUCLEOTIDE SEQUENCE [LARGE SCALE GENOMIC DNA]</scope>
    <source>
        <strain evidence="4">W744_W776</strain>
    </source>
</reference>
<proteinExistence type="predicted"/>
<dbReference type="EMBL" id="JAFNEN010001143">
    <property type="protein sequence ID" value="KAG8174780.1"/>
    <property type="molecule type" value="Genomic_DNA"/>
</dbReference>